<proteinExistence type="predicted"/>
<reference evidence="1" key="1">
    <citation type="journal article" date="2014" name="Front. Microbiol.">
        <title>High frequency of phylogenetically diverse reductive dehalogenase-homologous genes in deep subseafloor sedimentary metagenomes.</title>
        <authorList>
            <person name="Kawai M."/>
            <person name="Futagami T."/>
            <person name="Toyoda A."/>
            <person name="Takaki Y."/>
            <person name="Nishi S."/>
            <person name="Hori S."/>
            <person name="Arai W."/>
            <person name="Tsubouchi T."/>
            <person name="Morono Y."/>
            <person name="Uchiyama I."/>
            <person name="Ito T."/>
            <person name="Fujiyama A."/>
            <person name="Inagaki F."/>
            <person name="Takami H."/>
        </authorList>
    </citation>
    <scope>NUCLEOTIDE SEQUENCE</scope>
    <source>
        <strain evidence="1">Expedition CK06-06</strain>
    </source>
</reference>
<gene>
    <name evidence="1" type="ORF">S06H3_09092</name>
</gene>
<organism evidence="1">
    <name type="scientific">marine sediment metagenome</name>
    <dbReference type="NCBI Taxonomy" id="412755"/>
    <lineage>
        <taxon>unclassified sequences</taxon>
        <taxon>metagenomes</taxon>
        <taxon>ecological metagenomes</taxon>
    </lineage>
</organism>
<comment type="caution">
    <text evidence="1">The sequence shown here is derived from an EMBL/GenBank/DDBJ whole genome shotgun (WGS) entry which is preliminary data.</text>
</comment>
<dbReference type="AlphaFoldDB" id="X1M6I3"/>
<protein>
    <recommendedName>
        <fullName evidence="2">Integrase catalytic domain-containing protein</fullName>
    </recommendedName>
</protein>
<dbReference type="EMBL" id="BARV01003942">
    <property type="protein sequence ID" value="GAI13691.1"/>
    <property type="molecule type" value="Genomic_DNA"/>
</dbReference>
<sequence>GSQNHLKSSLQEEENQPSLDACWRNLGIISITSLSPQAKGRIERLWGTFQDRLKSELRTVGATNSREANLVAVEFSATI</sequence>
<accession>X1M6I3</accession>
<evidence type="ECO:0000313" key="1">
    <source>
        <dbReference type="EMBL" id="GAI13691.1"/>
    </source>
</evidence>
<name>X1M6I3_9ZZZZ</name>
<feature type="non-terminal residue" evidence="1">
    <location>
        <position position="1"/>
    </location>
</feature>
<evidence type="ECO:0008006" key="2">
    <source>
        <dbReference type="Google" id="ProtNLM"/>
    </source>
</evidence>